<proteinExistence type="predicted"/>
<feature type="non-terminal residue" evidence="1">
    <location>
        <position position="100"/>
    </location>
</feature>
<organism evidence="1">
    <name type="scientific">Nothobranchius kadleci</name>
    <name type="common">African annual killifish</name>
    <dbReference type="NCBI Taxonomy" id="1051664"/>
    <lineage>
        <taxon>Eukaryota</taxon>
        <taxon>Metazoa</taxon>
        <taxon>Chordata</taxon>
        <taxon>Craniata</taxon>
        <taxon>Vertebrata</taxon>
        <taxon>Euteleostomi</taxon>
        <taxon>Actinopterygii</taxon>
        <taxon>Neopterygii</taxon>
        <taxon>Teleostei</taxon>
        <taxon>Neoteleostei</taxon>
        <taxon>Acanthomorphata</taxon>
        <taxon>Ovalentaria</taxon>
        <taxon>Atherinomorphae</taxon>
        <taxon>Cyprinodontiformes</taxon>
        <taxon>Nothobranchiidae</taxon>
        <taxon>Nothobranchius</taxon>
    </lineage>
</organism>
<sequence length="100" mass="11105">MQGQMLLTLARDTANIVVGREENDKEQCWGSDVPGCKENIQTLKEFQIDPQLVVLVVVLLQSPRSTTRQTVTLLDTPLSYPSISGSVIESLRHAHLLPVH</sequence>
<dbReference type="AlphaFoldDB" id="A0A1A8BE12"/>
<reference evidence="1" key="1">
    <citation type="submission" date="2016-05" db="EMBL/GenBank/DDBJ databases">
        <authorList>
            <person name="Lavstsen T."/>
            <person name="Jespersen J.S."/>
        </authorList>
    </citation>
    <scope>NUCLEOTIDE SEQUENCE</scope>
    <source>
        <tissue evidence="1">Brain</tissue>
    </source>
</reference>
<accession>A0A1A8BE12</accession>
<gene>
    <name evidence="1" type="primary">Nfu_g_1_017734</name>
</gene>
<evidence type="ECO:0000313" key="1">
    <source>
        <dbReference type="EMBL" id="SBP64881.1"/>
    </source>
</evidence>
<dbReference type="EMBL" id="HADZ01000940">
    <property type="protein sequence ID" value="SBP64881.1"/>
    <property type="molecule type" value="Transcribed_RNA"/>
</dbReference>
<name>A0A1A8BE12_NOTKA</name>
<protein>
    <submittedName>
        <fullName evidence="1">Uncharacterized protein</fullName>
    </submittedName>
</protein>
<reference evidence="1" key="2">
    <citation type="submission" date="2016-06" db="EMBL/GenBank/DDBJ databases">
        <title>The genome of a short-lived fish provides insights into sex chromosome evolution and the genetic control of aging.</title>
        <authorList>
            <person name="Reichwald K."/>
            <person name="Felder M."/>
            <person name="Petzold A."/>
            <person name="Koch P."/>
            <person name="Groth M."/>
            <person name="Platzer M."/>
        </authorList>
    </citation>
    <scope>NUCLEOTIDE SEQUENCE</scope>
    <source>
        <tissue evidence="1">Brain</tissue>
    </source>
</reference>